<gene>
    <name evidence="2" type="ORF">IDH44_12465</name>
</gene>
<evidence type="ECO:0000313" key="3">
    <source>
        <dbReference type="Proteomes" id="UP000621560"/>
    </source>
</evidence>
<dbReference type="Proteomes" id="UP000621560">
    <property type="component" value="Unassembled WGS sequence"/>
</dbReference>
<evidence type="ECO:0000313" key="2">
    <source>
        <dbReference type="EMBL" id="MBD2846010.1"/>
    </source>
</evidence>
<dbReference type="GO" id="GO:0050135">
    <property type="term" value="F:NADP+ nucleosidase activity"/>
    <property type="evidence" value="ECO:0007669"/>
    <property type="project" value="InterPro"/>
</dbReference>
<reference evidence="2" key="1">
    <citation type="submission" date="2020-09" db="EMBL/GenBank/DDBJ databases">
        <title>A novel bacterium of genus Paenibacillus, isolated from South China Sea.</title>
        <authorList>
            <person name="Huang H."/>
            <person name="Mo K."/>
            <person name="Hu Y."/>
        </authorList>
    </citation>
    <scope>NUCLEOTIDE SEQUENCE</scope>
    <source>
        <strain evidence="2">IB182496</strain>
    </source>
</reference>
<feature type="domain" description="CD-NTase-associated protein 12/Pycsar effector protein TIR" evidence="1">
    <location>
        <begin position="7"/>
        <end position="134"/>
    </location>
</feature>
<dbReference type="EMBL" id="JACXIZ010000020">
    <property type="protein sequence ID" value="MBD2846010.1"/>
    <property type="molecule type" value="Genomic_DNA"/>
</dbReference>
<name>A0A927BUQ9_9BACL</name>
<evidence type="ECO:0000259" key="1">
    <source>
        <dbReference type="Pfam" id="PF10137"/>
    </source>
</evidence>
<comment type="caution">
    <text evidence="2">The sequence shown here is derived from an EMBL/GenBank/DDBJ whole genome shotgun (WGS) entry which is preliminary data.</text>
</comment>
<accession>A0A927BUQ9</accession>
<dbReference type="InterPro" id="IPR019302">
    <property type="entry name" value="CAP12/PCTIR_TIR_dom"/>
</dbReference>
<proteinExistence type="predicted"/>
<sequence>MDKPACFVGSARESIEYVNAIHSQLRFDAEVTPWHAGVFQVNDYPMESLERVLGASDFAVFVFSPDDVVQMRGSVYVAPRDNSLFEMGLFWGRLRRDRVFFLIPSAVPEEQSGMRVEGFHLASDLQGMNVLHYDVRSDGNVAAAVNVPCAQIIERIRRLGSYADPHKGLAEARAELRCKQNLLHFFLEFNKRLLAGEADDASLYEAVRNAFDPAVQGFRVTGVAIWKAEATGIRQMAGNVGRDRFYSYEANREGADEAPILVLEAYQHREVRVCLYNRHIAKVYLICYPVGKEYVITTHLSGPVELSERQLLQIDSDNRELMNTIHYLLGGDAS</sequence>
<protein>
    <submittedName>
        <fullName evidence="2">Nucleotide-binding protein</fullName>
    </submittedName>
</protein>
<organism evidence="2 3">
    <name type="scientific">Paenibacillus sabuli</name>
    <dbReference type="NCBI Taxonomy" id="2772509"/>
    <lineage>
        <taxon>Bacteria</taxon>
        <taxon>Bacillati</taxon>
        <taxon>Bacillota</taxon>
        <taxon>Bacilli</taxon>
        <taxon>Bacillales</taxon>
        <taxon>Paenibacillaceae</taxon>
        <taxon>Paenibacillus</taxon>
    </lineage>
</organism>
<keyword evidence="3" id="KW-1185">Reference proteome</keyword>
<dbReference type="RefSeq" id="WP_190918099.1">
    <property type="nucleotide sequence ID" value="NZ_JACXIZ010000020.1"/>
</dbReference>
<dbReference type="AlphaFoldDB" id="A0A927BUQ9"/>
<dbReference type="Pfam" id="PF10137">
    <property type="entry name" value="CAP12-PCTIR_TIR"/>
    <property type="match status" value="1"/>
</dbReference>